<feature type="region of interest" description="Disordered" evidence="2">
    <location>
        <begin position="121"/>
        <end position="152"/>
    </location>
</feature>
<keyword evidence="6" id="KW-1185">Reference proteome</keyword>
<dbReference type="OrthoDB" id="2576580at2759"/>
<reference evidence="5 6" key="1">
    <citation type="journal article" date="2020" name="ISME J.">
        <title>Uncovering the hidden diversity of litter-decomposition mechanisms in mushroom-forming fungi.</title>
        <authorList>
            <person name="Floudas D."/>
            <person name="Bentzer J."/>
            <person name="Ahren D."/>
            <person name="Johansson T."/>
            <person name="Persson P."/>
            <person name="Tunlid A."/>
        </authorList>
    </citation>
    <scope>NUCLEOTIDE SEQUENCE [LARGE SCALE GENOMIC DNA]</scope>
    <source>
        <strain evidence="5 6">CBS 146.42</strain>
    </source>
</reference>
<evidence type="ECO:0000259" key="4">
    <source>
        <dbReference type="Pfam" id="PF10342"/>
    </source>
</evidence>
<feature type="chain" id="PRO_5034005441" description="Yeast cell wall synthesis Kre9/Knh1-like N-terminal domain-containing protein" evidence="3">
    <location>
        <begin position="20"/>
        <end position="176"/>
    </location>
</feature>
<feature type="domain" description="Yeast cell wall synthesis Kre9/Knh1-like N-terminal" evidence="4">
    <location>
        <begin position="25"/>
        <end position="118"/>
    </location>
</feature>
<evidence type="ECO:0000256" key="3">
    <source>
        <dbReference type="SAM" id="SignalP"/>
    </source>
</evidence>
<protein>
    <recommendedName>
        <fullName evidence="4">Yeast cell wall synthesis Kre9/Knh1-like N-terminal domain-containing protein</fullName>
    </recommendedName>
</protein>
<evidence type="ECO:0000313" key="5">
    <source>
        <dbReference type="EMBL" id="KAF5349257.1"/>
    </source>
</evidence>
<proteinExistence type="predicted"/>
<keyword evidence="1 3" id="KW-0732">Signal</keyword>
<organism evidence="5 6">
    <name type="scientific">Leucocoprinus leucothites</name>
    <dbReference type="NCBI Taxonomy" id="201217"/>
    <lineage>
        <taxon>Eukaryota</taxon>
        <taxon>Fungi</taxon>
        <taxon>Dikarya</taxon>
        <taxon>Basidiomycota</taxon>
        <taxon>Agaricomycotina</taxon>
        <taxon>Agaricomycetes</taxon>
        <taxon>Agaricomycetidae</taxon>
        <taxon>Agaricales</taxon>
        <taxon>Agaricineae</taxon>
        <taxon>Agaricaceae</taxon>
        <taxon>Leucocoprinus</taxon>
    </lineage>
</organism>
<dbReference type="InterPro" id="IPR018466">
    <property type="entry name" value="Kre9/Knh1-like_N"/>
</dbReference>
<dbReference type="Proteomes" id="UP000559027">
    <property type="component" value="Unassembled WGS sequence"/>
</dbReference>
<accession>A0A8H5FUJ8</accession>
<evidence type="ECO:0000256" key="2">
    <source>
        <dbReference type="SAM" id="MobiDB-lite"/>
    </source>
</evidence>
<dbReference type="AlphaFoldDB" id="A0A8H5FUJ8"/>
<feature type="signal peptide" evidence="3">
    <location>
        <begin position="1"/>
        <end position="19"/>
    </location>
</feature>
<feature type="compositionally biased region" description="Low complexity" evidence="2">
    <location>
        <begin position="128"/>
        <end position="152"/>
    </location>
</feature>
<comment type="caution">
    <text evidence="5">The sequence shown here is derived from an EMBL/GenBank/DDBJ whole genome shotgun (WGS) entry which is preliminary data.</text>
</comment>
<name>A0A8H5FUJ8_9AGAR</name>
<dbReference type="EMBL" id="JAACJO010000017">
    <property type="protein sequence ID" value="KAF5349257.1"/>
    <property type="molecule type" value="Genomic_DNA"/>
</dbReference>
<gene>
    <name evidence="5" type="ORF">D9756_009433</name>
</gene>
<evidence type="ECO:0000256" key="1">
    <source>
        <dbReference type="ARBA" id="ARBA00022729"/>
    </source>
</evidence>
<dbReference type="Pfam" id="PF10342">
    <property type="entry name" value="Kre9_KNH"/>
    <property type="match status" value="1"/>
</dbReference>
<sequence>MVAITFLAFAASLAGFAAADLRITSPSAGSWWVAKSANTLSWTCHDSPFANFTISMSNSNPSLLPGTQAIIPIEQNFDCSKTVTDQQSDYQPGTGYRILLSNPLNSTEVYAQSDEFEIKPLGSSFPPTSTAGGATATGSGSAAGSSGTSNGNGAASMKTVGLGVSVGMAAGIAYLM</sequence>
<evidence type="ECO:0000313" key="6">
    <source>
        <dbReference type="Proteomes" id="UP000559027"/>
    </source>
</evidence>